<dbReference type="InterPro" id="IPR029058">
    <property type="entry name" value="AB_hydrolase_fold"/>
</dbReference>
<proteinExistence type="predicted"/>
<dbReference type="Pfam" id="PF12146">
    <property type="entry name" value="Hydrolase_4"/>
    <property type="match status" value="1"/>
</dbReference>
<dbReference type="SUPFAM" id="SSF53474">
    <property type="entry name" value="alpha/beta-Hydrolases"/>
    <property type="match status" value="1"/>
</dbReference>
<feature type="domain" description="Serine aminopeptidase S33" evidence="1">
    <location>
        <begin position="29"/>
        <end position="135"/>
    </location>
</feature>
<dbReference type="PANTHER" id="PTHR12277:SF81">
    <property type="entry name" value="PROTEIN ABHD13"/>
    <property type="match status" value="1"/>
</dbReference>
<dbReference type="Gene3D" id="3.40.50.1820">
    <property type="entry name" value="alpha/beta hydrolase"/>
    <property type="match status" value="1"/>
</dbReference>
<accession>A0A3B1D251</accession>
<organism evidence="2">
    <name type="scientific">hydrothermal vent metagenome</name>
    <dbReference type="NCBI Taxonomy" id="652676"/>
    <lineage>
        <taxon>unclassified sequences</taxon>
        <taxon>metagenomes</taxon>
        <taxon>ecological metagenomes</taxon>
    </lineage>
</organism>
<gene>
    <name evidence="2" type="ORF">MNBD_UNCLBAC01-1070</name>
</gene>
<evidence type="ECO:0000313" key="2">
    <source>
        <dbReference type="EMBL" id="VAX34802.1"/>
    </source>
</evidence>
<dbReference type="PANTHER" id="PTHR12277">
    <property type="entry name" value="ALPHA/BETA HYDROLASE DOMAIN-CONTAINING PROTEIN"/>
    <property type="match status" value="1"/>
</dbReference>
<dbReference type="EMBL" id="UOGJ01000004">
    <property type="protein sequence ID" value="VAX34802.1"/>
    <property type="molecule type" value="Genomic_DNA"/>
</dbReference>
<evidence type="ECO:0000259" key="1">
    <source>
        <dbReference type="Pfam" id="PF12146"/>
    </source>
</evidence>
<protein>
    <recommendedName>
        <fullName evidence="1">Serine aminopeptidase S33 domain-containing protein</fullName>
    </recommendedName>
</protein>
<dbReference type="AlphaFoldDB" id="A0A3B1D251"/>
<reference evidence="2" key="1">
    <citation type="submission" date="2018-06" db="EMBL/GenBank/DDBJ databases">
        <authorList>
            <person name="Zhirakovskaya E."/>
        </authorList>
    </citation>
    <scope>NUCLEOTIDE SEQUENCE</scope>
</reference>
<dbReference type="InterPro" id="IPR022742">
    <property type="entry name" value="Hydrolase_4"/>
</dbReference>
<sequence>MDELDYVEYILAVEDSINIYAYHFKPKGENKANIFMIHGAGGNVSSYRSLIKPLTENGFGVYALDWRGYGKSTGIPNYKGVMKDTEIAFQDFLDKTVKDSLKTVVYGMSLGGPMAIKITKDNQNRVSALILDGTVESAQSLAVDYAPVEYLKEKAKNSPEKFNQDYVGVRDIADIDNIPKLIIHSRLDKDIPFKRGKNVFDAAKEPKEFWETETEHIMTLRDLTEEAINKIFEQIR</sequence>
<name>A0A3B1D251_9ZZZZ</name>